<accession>A0AAN7CI70</accession>
<dbReference type="SUPFAM" id="SSF47954">
    <property type="entry name" value="Cyclin-like"/>
    <property type="match status" value="2"/>
</dbReference>
<dbReference type="Proteomes" id="UP001303760">
    <property type="component" value="Unassembled WGS sequence"/>
</dbReference>
<evidence type="ECO:0000256" key="2">
    <source>
        <dbReference type="ARBA" id="ARBA00023127"/>
    </source>
</evidence>
<keyword evidence="3" id="KW-0131">Cell cycle</keyword>
<dbReference type="Pfam" id="PF00134">
    <property type="entry name" value="Cyclin_N"/>
    <property type="match status" value="1"/>
</dbReference>
<dbReference type="SMART" id="SM01332">
    <property type="entry name" value="Cyclin_C"/>
    <property type="match status" value="1"/>
</dbReference>
<dbReference type="InterPro" id="IPR048258">
    <property type="entry name" value="Cyclins_cyclin-box"/>
</dbReference>
<evidence type="ECO:0000259" key="6">
    <source>
        <dbReference type="SMART" id="SM00385"/>
    </source>
</evidence>
<evidence type="ECO:0008006" key="10">
    <source>
        <dbReference type="Google" id="ProtNLM"/>
    </source>
</evidence>
<reference evidence="8" key="2">
    <citation type="submission" date="2023-05" db="EMBL/GenBank/DDBJ databases">
        <authorList>
            <consortium name="Lawrence Berkeley National Laboratory"/>
            <person name="Steindorff A."/>
            <person name="Hensen N."/>
            <person name="Bonometti L."/>
            <person name="Westerberg I."/>
            <person name="Brannstrom I.O."/>
            <person name="Guillou S."/>
            <person name="Cros-Aarteil S."/>
            <person name="Calhoun S."/>
            <person name="Haridas S."/>
            <person name="Kuo A."/>
            <person name="Mondo S."/>
            <person name="Pangilinan J."/>
            <person name="Riley R."/>
            <person name="Labutti K."/>
            <person name="Andreopoulos B."/>
            <person name="Lipzen A."/>
            <person name="Chen C."/>
            <person name="Yanf M."/>
            <person name="Daum C."/>
            <person name="Ng V."/>
            <person name="Clum A."/>
            <person name="Ohm R."/>
            <person name="Martin F."/>
            <person name="Silar P."/>
            <person name="Natvig D."/>
            <person name="Lalanne C."/>
            <person name="Gautier V."/>
            <person name="Ament-Velasquez S.L."/>
            <person name="Kruys A."/>
            <person name="Hutchinson M.I."/>
            <person name="Powell A.J."/>
            <person name="Barry K."/>
            <person name="Miller A.N."/>
            <person name="Grigoriev I.V."/>
            <person name="Debuchy R."/>
            <person name="Gladieux P."/>
            <person name="Thoren M.H."/>
            <person name="Johannesson H."/>
        </authorList>
    </citation>
    <scope>NUCLEOTIDE SEQUENCE</scope>
    <source>
        <strain evidence="8">CBS 532.94</strain>
    </source>
</reference>
<dbReference type="FunFam" id="1.10.472.10:FF:000001">
    <property type="entry name" value="G2/mitotic-specific cyclin"/>
    <property type="match status" value="1"/>
</dbReference>
<dbReference type="InterPro" id="IPR004367">
    <property type="entry name" value="Cyclin_C-dom"/>
</dbReference>
<name>A0AAN7CI70_9PEZI</name>
<evidence type="ECO:0000313" key="8">
    <source>
        <dbReference type="EMBL" id="KAK4242541.1"/>
    </source>
</evidence>
<dbReference type="Gene3D" id="1.10.472.10">
    <property type="entry name" value="Cyclin-like"/>
    <property type="match status" value="2"/>
</dbReference>
<feature type="region of interest" description="Disordered" evidence="5">
    <location>
        <begin position="140"/>
        <end position="178"/>
    </location>
</feature>
<evidence type="ECO:0000256" key="5">
    <source>
        <dbReference type="SAM" id="MobiDB-lite"/>
    </source>
</evidence>
<organism evidence="8 9">
    <name type="scientific">Achaetomium macrosporum</name>
    <dbReference type="NCBI Taxonomy" id="79813"/>
    <lineage>
        <taxon>Eukaryota</taxon>
        <taxon>Fungi</taxon>
        <taxon>Dikarya</taxon>
        <taxon>Ascomycota</taxon>
        <taxon>Pezizomycotina</taxon>
        <taxon>Sordariomycetes</taxon>
        <taxon>Sordariomycetidae</taxon>
        <taxon>Sordariales</taxon>
        <taxon>Chaetomiaceae</taxon>
        <taxon>Achaetomium</taxon>
    </lineage>
</organism>
<dbReference type="CDD" id="cd20568">
    <property type="entry name" value="CYCLIN_CLBs_yeast_rpt1"/>
    <property type="match status" value="1"/>
</dbReference>
<sequence>MDAKHQRPLRAVAIVGDENIMPTKQPIHKGHQSASNLKPKTTTGALNAPPKRTAFGDVSNTVRGRVGELAGKPVGKEATKARTKSATAPLSTRDTRREDKENRQGGSNDGRSRTGAVSKGVSHGSKYNLVAPLQATNPAARGTSLAQPPLRNGVSKKTTAIHHDRQEPKANGHSAGVSPADDLAALVVKPIKNPRQYKSQPLLRAEQQSLRHTQSRFAVKQDNLMEAEDEGDIDDNVTEAAYEDALEQLAQDVDGAVGDVLVQVEQGSYKRLYHAEYEKEIQSAEIQDHSPTKTFAELPATSEAEEYWDEEIEQEYYDEQGYTTAHSLRSHGDNTTGGPTTMLAPSMTTSVQEELEMAKEYVLQHQTEDELEEEAWDVSMVAEYGEEIFEYMRVLEKEMRPNPHYMEIQTEIQWSMRSVLMDWLVQVHHRFCLLPETLFLTVNYIDRFLSVKVVSLGKLQLVGATALFVAAKYEEINCPSVQEIVYMVDSGYSVDEILKAERFMLSMLGFELGWPGPMSFLRRISKADDYDLETRTLAKYFLEMTIMDERFVSSPPSYLAAGAHCISRLFLGKGDWTLAHVHYSGYTFSQLKSLIKMLFECCQYPSKHHGAVYDKYASPKYKQSSTFVEGKIASGLTLSQLYDAAVEQPKTPSLLGDDIGRSFPASGNPVPIKA</sequence>
<feature type="region of interest" description="Disordered" evidence="5">
    <location>
        <begin position="21"/>
        <end position="123"/>
    </location>
</feature>
<dbReference type="SMART" id="SM00385">
    <property type="entry name" value="CYCLIN"/>
    <property type="match status" value="2"/>
</dbReference>
<feature type="domain" description="Cyclin-like" evidence="6">
    <location>
        <begin position="519"/>
        <end position="600"/>
    </location>
</feature>
<evidence type="ECO:0000256" key="3">
    <source>
        <dbReference type="ARBA" id="ARBA00023306"/>
    </source>
</evidence>
<protein>
    <recommendedName>
        <fullName evidence="10">Cyclin N-terminal domain-containing protein</fullName>
    </recommendedName>
</protein>
<dbReference type="InterPro" id="IPR006671">
    <property type="entry name" value="Cyclin_N"/>
</dbReference>
<dbReference type="PANTHER" id="PTHR10177">
    <property type="entry name" value="CYCLINS"/>
    <property type="match status" value="1"/>
</dbReference>
<comment type="similarity">
    <text evidence="4">Belongs to the cyclin family.</text>
</comment>
<evidence type="ECO:0000313" key="9">
    <source>
        <dbReference type="Proteomes" id="UP001303760"/>
    </source>
</evidence>
<dbReference type="InterPro" id="IPR013763">
    <property type="entry name" value="Cyclin-like_dom"/>
</dbReference>
<feature type="domain" description="Cyclin-like" evidence="6">
    <location>
        <begin position="422"/>
        <end position="506"/>
    </location>
</feature>
<dbReference type="AlphaFoldDB" id="A0AAN7CI70"/>
<dbReference type="Pfam" id="PF02984">
    <property type="entry name" value="Cyclin_C"/>
    <property type="match status" value="1"/>
</dbReference>
<feature type="compositionally biased region" description="Polar residues" evidence="5">
    <location>
        <begin position="32"/>
        <end position="45"/>
    </location>
</feature>
<keyword evidence="1" id="KW-0132">Cell division</keyword>
<feature type="compositionally biased region" description="Basic and acidic residues" evidence="5">
    <location>
        <begin position="161"/>
        <end position="170"/>
    </location>
</feature>
<dbReference type="PROSITE" id="PS00292">
    <property type="entry name" value="CYCLINS"/>
    <property type="match status" value="1"/>
</dbReference>
<proteinExistence type="inferred from homology"/>
<keyword evidence="9" id="KW-1185">Reference proteome</keyword>
<comment type="caution">
    <text evidence="8">The sequence shown here is derived from an EMBL/GenBank/DDBJ whole genome shotgun (WGS) entry which is preliminary data.</text>
</comment>
<keyword evidence="2 4" id="KW-0195">Cyclin</keyword>
<dbReference type="GO" id="GO:0051301">
    <property type="term" value="P:cell division"/>
    <property type="evidence" value="ECO:0007669"/>
    <property type="project" value="UniProtKB-KW"/>
</dbReference>
<evidence type="ECO:0000256" key="4">
    <source>
        <dbReference type="RuleBase" id="RU000383"/>
    </source>
</evidence>
<reference evidence="8" key="1">
    <citation type="journal article" date="2023" name="Mol. Phylogenet. Evol.">
        <title>Genome-scale phylogeny and comparative genomics of the fungal order Sordariales.</title>
        <authorList>
            <person name="Hensen N."/>
            <person name="Bonometti L."/>
            <person name="Westerberg I."/>
            <person name="Brannstrom I.O."/>
            <person name="Guillou S."/>
            <person name="Cros-Aarteil S."/>
            <person name="Calhoun S."/>
            <person name="Haridas S."/>
            <person name="Kuo A."/>
            <person name="Mondo S."/>
            <person name="Pangilinan J."/>
            <person name="Riley R."/>
            <person name="LaButti K."/>
            <person name="Andreopoulos B."/>
            <person name="Lipzen A."/>
            <person name="Chen C."/>
            <person name="Yan M."/>
            <person name="Daum C."/>
            <person name="Ng V."/>
            <person name="Clum A."/>
            <person name="Steindorff A."/>
            <person name="Ohm R.A."/>
            <person name="Martin F."/>
            <person name="Silar P."/>
            <person name="Natvig D.O."/>
            <person name="Lalanne C."/>
            <person name="Gautier V."/>
            <person name="Ament-Velasquez S.L."/>
            <person name="Kruys A."/>
            <person name="Hutchinson M.I."/>
            <person name="Powell A.J."/>
            <person name="Barry K."/>
            <person name="Miller A.N."/>
            <person name="Grigoriev I.V."/>
            <person name="Debuchy R."/>
            <person name="Gladieux P."/>
            <person name="Hiltunen Thoren M."/>
            <person name="Johannesson H."/>
        </authorList>
    </citation>
    <scope>NUCLEOTIDE SEQUENCE</scope>
    <source>
        <strain evidence="8">CBS 532.94</strain>
    </source>
</reference>
<evidence type="ECO:0000256" key="1">
    <source>
        <dbReference type="ARBA" id="ARBA00022618"/>
    </source>
</evidence>
<feature type="compositionally biased region" description="Basic and acidic residues" evidence="5">
    <location>
        <begin position="93"/>
        <end position="103"/>
    </location>
</feature>
<dbReference type="EMBL" id="MU860007">
    <property type="protein sequence ID" value="KAK4242541.1"/>
    <property type="molecule type" value="Genomic_DNA"/>
</dbReference>
<gene>
    <name evidence="8" type="ORF">C8A03DRAFT_40191</name>
</gene>
<dbReference type="InterPro" id="IPR036915">
    <property type="entry name" value="Cyclin-like_sf"/>
</dbReference>
<evidence type="ECO:0000259" key="7">
    <source>
        <dbReference type="SMART" id="SM01332"/>
    </source>
</evidence>
<dbReference type="CDD" id="cd20512">
    <property type="entry name" value="CYCLIN_CLBs_yeast_rpt2"/>
    <property type="match status" value="1"/>
</dbReference>
<feature type="domain" description="Cyclin C-terminal" evidence="7">
    <location>
        <begin position="515"/>
        <end position="630"/>
    </location>
</feature>
<feature type="region of interest" description="Disordered" evidence="5">
    <location>
        <begin position="653"/>
        <end position="674"/>
    </location>
</feature>
<dbReference type="InterPro" id="IPR039361">
    <property type="entry name" value="Cyclin"/>
</dbReference>